<dbReference type="AlphaFoldDB" id="A0A2U1ZX48"/>
<feature type="region of interest" description="Disordered" evidence="1">
    <location>
        <begin position="1"/>
        <end position="69"/>
    </location>
</feature>
<reference evidence="2 3" key="1">
    <citation type="submission" date="2018-03" db="EMBL/GenBank/DDBJ databases">
        <title>Genome assembly of novel Miniimonas species PCH200.</title>
        <authorList>
            <person name="Thakur V."/>
            <person name="Kumar V."/>
            <person name="Singh D."/>
        </authorList>
    </citation>
    <scope>NUCLEOTIDE SEQUENCE [LARGE SCALE GENOMIC DNA]</scope>
    <source>
        <strain evidence="2 3">PCH200</strain>
    </source>
</reference>
<sequence length="69" mass="7395">MAGFGIQRKLTMHDDVTGPADDLEDTLPLPAVAAEEPTVRIEGAPVEQAPGTDTTREEDREPPTPSTPR</sequence>
<comment type="caution">
    <text evidence="2">The sequence shown here is derived from an EMBL/GenBank/DDBJ whole genome shotgun (WGS) entry which is preliminary data.</text>
</comment>
<dbReference type="EMBL" id="PYHR01000002">
    <property type="protein sequence ID" value="PWD51551.1"/>
    <property type="molecule type" value="Genomic_DNA"/>
</dbReference>
<evidence type="ECO:0000256" key="1">
    <source>
        <dbReference type="SAM" id="MobiDB-lite"/>
    </source>
</evidence>
<evidence type="ECO:0000313" key="3">
    <source>
        <dbReference type="Proteomes" id="UP000245166"/>
    </source>
</evidence>
<organism evidence="2 3">
    <name type="scientific">Serinibacter arcticus</name>
    <dbReference type="NCBI Taxonomy" id="1655435"/>
    <lineage>
        <taxon>Bacteria</taxon>
        <taxon>Bacillati</taxon>
        <taxon>Actinomycetota</taxon>
        <taxon>Actinomycetes</taxon>
        <taxon>Micrococcales</taxon>
        <taxon>Beutenbergiaceae</taxon>
        <taxon>Serinibacter</taxon>
    </lineage>
</organism>
<dbReference type="Proteomes" id="UP000245166">
    <property type="component" value="Unassembled WGS sequence"/>
</dbReference>
<gene>
    <name evidence="2" type="ORF">C8046_13755</name>
</gene>
<protein>
    <submittedName>
        <fullName evidence="2">Uncharacterized protein</fullName>
    </submittedName>
</protein>
<name>A0A2U1ZX48_9MICO</name>
<proteinExistence type="predicted"/>
<evidence type="ECO:0000313" key="2">
    <source>
        <dbReference type="EMBL" id="PWD51551.1"/>
    </source>
</evidence>
<accession>A0A2U1ZX48</accession>
<keyword evidence="3" id="KW-1185">Reference proteome</keyword>